<protein>
    <submittedName>
        <fullName evidence="2">Uncharacterized protein</fullName>
    </submittedName>
</protein>
<feature type="region of interest" description="Disordered" evidence="1">
    <location>
        <begin position="1"/>
        <end position="32"/>
    </location>
</feature>
<name>A0A4Y9Y076_9APHY</name>
<dbReference type="EMBL" id="SEKV01000563">
    <property type="protein sequence ID" value="TFY55755.1"/>
    <property type="molecule type" value="Genomic_DNA"/>
</dbReference>
<organism evidence="2 3">
    <name type="scientific">Rhodofomes roseus</name>
    <dbReference type="NCBI Taxonomy" id="34475"/>
    <lineage>
        <taxon>Eukaryota</taxon>
        <taxon>Fungi</taxon>
        <taxon>Dikarya</taxon>
        <taxon>Basidiomycota</taxon>
        <taxon>Agaricomycotina</taxon>
        <taxon>Agaricomycetes</taxon>
        <taxon>Polyporales</taxon>
        <taxon>Rhodofomes</taxon>
    </lineage>
</organism>
<evidence type="ECO:0000313" key="3">
    <source>
        <dbReference type="Proteomes" id="UP000298390"/>
    </source>
</evidence>
<feature type="compositionally biased region" description="Basic and acidic residues" evidence="1">
    <location>
        <begin position="108"/>
        <end position="124"/>
    </location>
</feature>
<sequence>MQRGRTGPGAPPTPITPEEYARARAQRRGAKLGKGLPAVIAQALAPSPERKEPLKPSMPYPLVKHLLEPALLAGLLTYLSYNEWLAVAALSRQVRDGVTKRRELTDLAKARSKERANDGDKEMPRLPNDGEPVTLALQDLNNYMRGVSMPSHQFSTLASEYLHARGDPNQGALMNELAACCRAYTRIVLRLRAQAEAEARNPSPAVVAASQAASSPPSRRAPSLQRGNSRASSRAPSQSPSYTATIQAPIRAAQSPLFRLRRAPLIQVFVPSPEGDWLSDDSILACEGELKKAGVSHLLRAGDVVWDVAVGDEGNIGRMVWDGAYLVDLDFTWSRIGDLPKYLPTLAFPPSYFHRVIRTQGSGNPICHIDIAPWGEDIASNLQLLQDRVKTETPQGNHHTVVRWVHRSSFTIMPPAPNKPLRIPPMPHVGPGPSHGVWLVDPGWYGRVIVEAEGTNEGLADLQTVNRMLRADSINPGFSLFLMLESYAR</sequence>
<dbReference type="STRING" id="34475.A0A4Y9Y076"/>
<reference evidence="2 3" key="1">
    <citation type="submission" date="2019-01" db="EMBL/GenBank/DDBJ databases">
        <title>Genome sequencing of the rare red list fungi Fomitopsis rosea.</title>
        <authorList>
            <person name="Buettner E."/>
            <person name="Kellner H."/>
        </authorList>
    </citation>
    <scope>NUCLEOTIDE SEQUENCE [LARGE SCALE GENOMIC DNA]</scope>
    <source>
        <strain evidence="2 3">DSM 105464</strain>
    </source>
</reference>
<comment type="caution">
    <text evidence="2">The sequence shown here is derived from an EMBL/GenBank/DDBJ whole genome shotgun (WGS) entry which is preliminary data.</text>
</comment>
<evidence type="ECO:0000256" key="1">
    <source>
        <dbReference type="SAM" id="MobiDB-lite"/>
    </source>
</evidence>
<feature type="compositionally biased region" description="Low complexity" evidence="1">
    <location>
        <begin position="200"/>
        <end position="241"/>
    </location>
</feature>
<dbReference type="Proteomes" id="UP000298390">
    <property type="component" value="Unassembled WGS sequence"/>
</dbReference>
<dbReference type="AlphaFoldDB" id="A0A4Y9Y076"/>
<evidence type="ECO:0000313" key="2">
    <source>
        <dbReference type="EMBL" id="TFY55755.1"/>
    </source>
</evidence>
<accession>A0A4Y9Y076</accession>
<gene>
    <name evidence="2" type="ORF">EVJ58_g8050</name>
</gene>
<feature type="region of interest" description="Disordered" evidence="1">
    <location>
        <begin position="108"/>
        <end position="132"/>
    </location>
</feature>
<feature type="region of interest" description="Disordered" evidence="1">
    <location>
        <begin position="199"/>
        <end position="246"/>
    </location>
</feature>
<proteinExistence type="predicted"/>